<dbReference type="OrthoDB" id="8849801at2"/>
<reference evidence="1 2" key="1">
    <citation type="submission" date="2016-10" db="EMBL/GenBank/DDBJ databases">
        <authorList>
            <person name="de Groot N.N."/>
        </authorList>
    </citation>
    <scope>NUCLEOTIDE SEQUENCE [LARGE SCALE GENOMIC DNA]</scope>
    <source>
        <strain evidence="1 2">CGMCC 1.10836</strain>
    </source>
</reference>
<name>A0A1H8MY35_9RHOB</name>
<dbReference type="Pfam" id="PF05045">
    <property type="entry name" value="RgpF"/>
    <property type="match status" value="1"/>
</dbReference>
<accession>A0A1H8MY35</accession>
<protein>
    <submittedName>
        <fullName evidence="1">Rhamnan synthesis protein F</fullName>
    </submittedName>
</protein>
<dbReference type="InterPro" id="IPR007739">
    <property type="entry name" value="RgpF"/>
</dbReference>
<proteinExistence type="predicted"/>
<dbReference type="AlphaFoldDB" id="A0A1H8MY35"/>
<dbReference type="Proteomes" id="UP000183002">
    <property type="component" value="Unassembled WGS sequence"/>
</dbReference>
<organism evidence="1 2">
    <name type="scientific">Pseudorhodobacter antarcticus</name>
    <dbReference type="NCBI Taxonomy" id="1077947"/>
    <lineage>
        <taxon>Bacteria</taxon>
        <taxon>Pseudomonadati</taxon>
        <taxon>Pseudomonadota</taxon>
        <taxon>Alphaproteobacteria</taxon>
        <taxon>Rhodobacterales</taxon>
        <taxon>Paracoccaceae</taxon>
        <taxon>Pseudorhodobacter</taxon>
    </lineage>
</organism>
<sequence>MIPRWKLKRELVRLRDQIASLPQAIASLHARLSEPQRRRAHDAAFPQNLRVTEGKIVPSPRLAVVVLFQPHGIALSTLESCKGLVAGGYAPLVISNAILSDSDRALLAQTCWRTVERPNFGYDFGAYRDGIRMIREQGITPDRLILMNDSFWCAITPELLGKIEDLDADLSGLLQDEKVQHDTKGGKPTQNLHIESYCLFISARLWKAEAFRTFWDGYLMTNFKPRTIKNGEIGFSRKMKAAGFSLIALTNRGSFLTALSNVANDELQQVLRYAAYDDPVFRSEAAALLLLPAEGDAWRNKVLDHIRRWVNRRRFNTAFPLASGRIFGVSFLKKSHEEIFAAARVAYLRGCEDGLIQPASSAIVAELAQSVSSVVPTKR</sequence>
<gene>
    <name evidence="1" type="ORF">SAMN05216227_10645</name>
</gene>
<keyword evidence="2" id="KW-1185">Reference proteome</keyword>
<dbReference type="EMBL" id="FOCO01000064">
    <property type="protein sequence ID" value="SEO22212.1"/>
    <property type="molecule type" value="Genomic_DNA"/>
</dbReference>
<evidence type="ECO:0000313" key="2">
    <source>
        <dbReference type="Proteomes" id="UP000183002"/>
    </source>
</evidence>
<dbReference type="STRING" id="1077947.SAMN05216227_10645"/>
<evidence type="ECO:0000313" key="1">
    <source>
        <dbReference type="EMBL" id="SEO22212.1"/>
    </source>
</evidence>